<organism evidence="1">
    <name type="scientific">Nothobranchius korthausae</name>
    <dbReference type="NCBI Taxonomy" id="1143690"/>
    <lineage>
        <taxon>Eukaryota</taxon>
        <taxon>Metazoa</taxon>
        <taxon>Chordata</taxon>
        <taxon>Craniata</taxon>
        <taxon>Vertebrata</taxon>
        <taxon>Euteleostomi</taxon>
        <taxon>Actinopterygii</taxon>
        <taxon>Neopterygii</taxon>
        <taxon>Teleostei</taxon>
        <taxon>Neoteleostei</taxon>
        <taxon>Acanthomorphata</taxon>
        <taxon>Ovalentaria</taxon>
        <taxon>Atherinomorphae</taxon>
        <taxon>Cyprinodontiformes</taxon>
        <taxon>Nothobranchiidae</taxon>
        <taxon>Nothobranchius</taxon>
    </lineage>
</organism>
<evidence type="ECO:0000313" key="1">
    <source>
        <dbReference type="EMBL" id="SBQ74178.1"/>
    </source>
</evidence>
<proteinExistence type="predicted"/>
<feature type="non-terminal residue" evidence="1">
    <location>
        <position position="1"/>
    </location>
</feature>
<gene>
    <name evidence="1" type="primary">Nfu_g_1_001826</name>
</gene>
<sequence>LKCIASLRLAACYLVHLEKTSQNIMRKLLNLILMSFVKGDTGVKCFTCNRKVAGSSPAQSVAVIVSLGKTLPPPHLLVVV</sequence>
<reference evidence="1" key="2">
    <citation type="submission" date="2016-06" db="EMBL/GenBank/DDBJ databases">
        <title>The genome of a short-lived fish provides insights into sex chromosome evolution and the genetic control of aging.</title>
        <authorList>
            <person name="Reichwald K."/>
            <person name="Felder M."/>
            <person name="Petzold A."/>
            <person name="Koch P."/>
            <person name="Groth M."/>
            <person name="Platzer M."/>
        </authorList>
    </citation>
    <scope>NUCLEOTIDE SEQUENCE</scope>
    <source>
        <tissue evidence="1">Brain</tissue>
    </source>
</reference>
<dbReference type="AlphaFoldDB" id="A0A1A8GT60"/>
<feature type="non-terminal residue" evidence="1">
    <location>
        <position position="80"/>
    </location>
</feature>
<dbReference type="EMBL" id="HAEC01006101">
    <property type="protein sequence ID" value="SBQ74178.1"/>
    <property type="molecule type" value="Transcribed_RNA"/>
</dbReference>
<protein>
    <submittedName>
        <fullName evidence="1">Uncharacterized protein</fullName>
    </submittedName>
</protein>
<reference evidence="1" key="1">
    <citation type="submission" date="2016-05" db="EMBL/GenBank/DDBJ databases">
        <authorList>
            <person name="Lavstsen T."/>
            <person name="Jespersen J.S."/>
        </authorList>
    </citation>
    <scope>NUCLEOTIDE SEQUENCE</scope>
    <source>
        <tissue evidence="1">Brain</tissue>
    </source>
</reference>
<name>A0A1A8GT60_9TELE</name>
<accession>A0A1A8GT60</accession>